<evidence type="ECO:0000313" key="4">
    <source>
        <dbReference type="Proteomes" id="UP000629468"/>
    </source>
</evidence>
<evidence type="ECO:0000313" key="3">
    <source>
        <dbReference type="EMBL" id="KAF7783300.1"/>
    </source>
</evidence>
<keyword evidence="2" id="KW-0472">Membrane</keyword>
<comment type="caution">
    <text evidence="3">The sequence shown here is derived from an EMBL/GenBank/DDBJ whole genome shotgun (WGS) entry which is preliminary data.</text>
</comment>
<feature type="transmembrane region" description="Helical" evidence="2">
    <location>
        <begin position="165"/>
        <end position="185"/>
    </location>
</feature>
<organism evidence="3 4">
    <name type="scientific">Agaricus bisporus var. burnettii</name>
    <dbReference type="NCBI Taxonomy" id="192524"/>
    <lineage>
        <taxon>Eukaryota</taxon>
        <taxon>Fungi</taxon>
        <taxon>Dikarya</taxon>
        <taxon>Basidiomycota</taxon>
        <taxon>Agaricomycotina</taxon>
        <taxon>Agaricomycetes</taxon>
        <taxon>Agaricomycetidae</taxon>
        <taxon>Agaricales</taxon>
        <taxon>Agaricineae</taxon>
        <taxon>Agaricaceae</taxon>
        <taxon>Agaricus</taxon>
    </lineage>
</organism>
<proteinExistence type="predicted"/>
<accession>A0A8H7KKJ8</accession>
<sequence length="295" mass="34432">MAMVRSPTISPSKLDPSDSEPWSHFVLPKIWWKGPEEHIRESRHAHRIRSTQLPHWRNDAPGKCPPPNHVRILFWWTLEDLKTSRPKAEVSVDIPLESDGCLDLVLVQRILGLESVSVIHPLKWKIFEPTNPKLLSTLAVHNLSLKNHIFITEGIPAFNTSLKRVIRLFCIDAFCLSIFGFYNLIVHGGYDTKLYVPVPEWYDNAADYRNNIVSQVREFKRELVLVYRILWVSGSRFFSWGAPYPNEQDTEVALINELVTTYREKRRAAKQVTWVVLIFLLFLLYFIDQFLVHIF</sequence>
<feature type="transmembrane region" description="Helical" evidence="2">
    <location>
        <begin position="272"/>
        <end position="292"/>
    </location>
</feature>
<evidence type="ECO:0000256" key="1">
    <source>
        <dbReference type="SAM" id="MobiDB-lite"/>
    </source>
</evidence>
<name>A0A8H7KKJ8_AGABI</name>
<gene>
    <name evidence="3" type="ORF">Agabi119p4_2676</name>
</gene>
<keyword evidence="2" id="KW-0812">Transmembrane</keyword>
<feature type="region of interest" description="Disordered" evidence="1">
    <location>
        <begin position="1"/>
        <end position="20"/>
    </location>
</feature>
<dbReference type="AlphaFoldDB" id="A0A8H7KKJ8"/>
<evidence type="ECO:0000256" key="2">
    <source>
        <dbReference type="SAM" id="Phobius"/>
    </source>
</evidence>
<reference evidence="3 4" key="1">
    <citation type="journal article" name="Sci. Rep.">
        <title>Telomere-to-telomere assembled and centromere annotated genomes of the two main subspecies of the button mushroom Agaricus bisporus reveal especially polymorphic chromosome ends.</title>
        <authorList>
            <person name="Sonnenberg A.S.M."/>
            <person name="Sedaghat-Telgerd N."/>
            <person name="Lavrijssen B."/>
            <person name="Ohm R.A."/>
            <person name="Hendrickx P.M."/>
            <person name="Scholtmeijer K."/>
            <person name="Baars J.J.P."/>
            <person name="van Peer A."/>
        </authorList>
    </citation>
    <scope>NUCLEOTIDE SEQUENCE [LARGE SCALE GENOMIC DNA]</scope>
    <source>
        <strain evidence="3 4">H119_p4</strain>
    </source>
</reference>
<dbReference type="EMBL" id="JABXXO010000003">
    <property type="protein sequence ID" value="KAF7783300.1"/>
    <property type="molecule type" value="Genomic_DNA"/>
</dbReference>
<protein>
    <submittedName>
        <fullName evidence="3">Uncharacterized protein</fullName>
    </submittedName>
</protein>
<keyword evidence="2" id="KW-1133">Transmembrane helix</keyword>
<dbReference type="Proteomes" id="UP000629468">
    <property type="component" value="Unassembled WGS sequence"/>
</dbReference>